<evidence type="ECO:0008006" key="6">
    <source>
        <dbReference type="Google" id="ProtNLM"/>
    </source>
</evidence>
<dbReference type="EMBL" id="CAMAPE010000046">
    <property type="protein sequence ID" value="CAH9104827.1"/>
    <property type="molecule type" value="Genomic_DNA"/>
</dbReference>
<proteinExistence type="predicted"/>
<protein>
    <recommendedName>
        <fullName evidence="6">Protein FAR1-RELATED SEQUENCE</fullName>
    </recommendedName>
</protein>
<sequence length="398" mass="45577">MGFDFTKNMQFFVVLIFVLALLRKVVTVYVCGSMFCEVFKNQPKAIICESNTVVGDQTETLEIDSSSSNCVKTSVSNEELKRSDPKAIDSIKRRRVSNRVGCKARLVMRLHGVDRYIVTLFEERHNHPMTSIPSSPFLKVNRALDIGHQNFVLNCSKANIGTMKCYRLYKEIVGGYSNIGATSVDFKNFKLDLKAYVAGVDAQMLIDKLFRKRETCSEFFFNYDVDGSDQLTRIFRLTLFVERIMLCSEMLSHSMLLSRLIGTIWYFVPFTGVENHKKCITFGAGLLLKEDVESYIWVFRSFISAMTKEPTCIITDQDPAMRVAFEQIFKTARHRYCMWHIMSKVTSKVGPTLSTDNDIMKKIKEKLIVIIPTIGSPLIIIPTIDYLRIIPTLVTFRQ</sequence>
<accession>A0A9P0ZKB6</accession>
<dbReference type="Pfam" id="PF10551">
    <property type="entry name" value="MULE"/>
    <property type="match status" value="1"/>
</dbReference>
<gene>
    <name evidence="4" type="ORF">CEURO_LOCUS16703</name>
</gene>
<evidence type="ECO:0000313" key="5">
    <source>
        <dbReference type="Proteomes" id="UP001152484"/>
    </source>
</evidence>
<evidence type="ECO:0000259" key="3">
    <source>
        <dbReference type="Pfam" id="PF10551"/>
    </source>
</evidence>
<keyword evidence="1" id="KW-0732">Signal</keyword>
<feature type="signal peptide" evidence="1">
    <location>
        <begin position="1"/>
        <end position="27"/>
    </location>
</feature>
<dbReference type="OrthoDB" id="2402896at2759"/>
<dbReference type="Pfam" id="PF03101">
    <property type="entry name" value="FAR1"/>
    <property type="match status" value="1"/>
</dbReference>
<name>A0A9P0ZKB6_CUSEU</name>
<evidence type="ECO:0000256" key="1">
    <source>
        <dbReference type="SAM" id="SignalP"/>
    </source>
</evidence>
<dbReference type="InterPro" id="IPR018289">
    <property type="entry name" value="MULE_transposase_dom"/>
</dbReference>
<organism evidence="4 5">
    <name type="scientific">Cuscuta europaea</name>
    <name type="common">European dodder</name>
    <dbReference type="NCBI Taxonomy" id="41803"/>
    <lineage>
        <taxon>Eukaryota</taxon>
        <taxon>Viridiplantae</taxon>
        <taxon>Streptophyta</taxon>
        <taxon>Embryophyta</taxon>
        <taxon>Tracheophyta</taxon>
        <taxon>Spermatophyta</taxon>
        <taxon>Magnoliopsida</taxon>
        <taxon>eudicotyledons</taxon>
        <taxon>Gunneridae</taxon>
        <taxon>Pentapetalae</taxon>
        <taxon>asterids</taxon>
        <taxon>lamiids</taxon>
        <taxon>Solanales</taxon>
        <taxon>Convolvulaceae</taxon>
        <taxon>Cuscuteae</taxon>
        <taxon>Cuscuta</taxon>
        <taxon>Cuscuta subgen. Cuscuta</taxon>
    </lineage>
</organism>
<reference evidence="4" key="1">
    <citation type="submission" date="2022-07" db="EMBL/GenBank/DDBJ databases">
        <authorList>
            <person name="Macas J."/>
            <person name="Novak P."/>
            <person name="Neumann P."/>
        </authorList>
    </citation>
    <scope>NUCLEOTIDE SEQUENCE</scope>
</reference>
<feature type="chain" id="PRO_5040461530" description="Protein FAR1-RELATED SEQUENCE" evidence="1">
    <location>
        <begin position="28"/>
        <end position="398"/>
    </location>
</feature>
<evidence type="ECO:0000313" key="4">
    <source>
        <dbReference type="EMBL" id="CAH9104827.1"/>
    </source>
</evidence>
<keyword evidence="5" id="KW-1185">Reference proteome</keyword>
<dbReference type="InterPro" id="IPR004330">
    <property type="entry name" value="FAR1_DNA_bnd_dom"/>
</dbReference>
<dbReference type="Proteomes" id="UP001152484">
    <property type="component" value="Unassembled WGS sequence"/>
</dbReference>
<evidence type="ECO:0000259" key="2">
    <source>
        <dbReference type="Pfam" id="PF03101"/>
    </source>
</evidence>
<dbReference type="PANTHER" id="PTHR47718:SF18">
    <property type="entry name" value="PROTEIN FAR1-RELATED SEQUENCE 5-LIKE"/>
    <property type="match status" value="1"/>
</dbReference>
<dbReference type="PANTHER" id="PTHR47718">
    <property type="entry name" value="OS01G0519700 PROTEIN"/>
    <property type="match status" value="1"/>
</dbReference>
<comment type="caution">
    <text evidence="4">The sequence shown here is derived from an EMBL/GenBank/DDBJ whole genome shotgun (WGS) entry which is preliminary data.</text>
</comment>
<feature type="domain" description="MULE transposase" evidence="3">
    <location>
        <begin position="267"/>
        <end position="344"/>
    </location>
</feature>
<dbReference type="AlphaFoldDB" id="A0A9P0ZKB6"/>
<feature type="domain" description="FAR1" evidence="2">
    <location>
        <begin position="69"/>
        <end position="129"/>
    </location>
</feature>